<evidence type="ECO:0000313" key="2">
    <source>
        <dbReference type="EMBL" id="PSN64474.1"/>
    </source>
</evidence>
<reference evidence="2 3" key="1">
    <citation type="journal article" date="2018" name="Front. Microbiol.">
        <title>Genome-Wide Analysis of Corynespora cassiicola Leaf Fall Disease Putative Effectors.</title>
        <authorList>
            <person name="Lopez D."/>
            <person name="Ribeiro S."/>
            <person name="Label P."/>
            <person name="Fumanal B."/>
            <person name="Venisse J.S."/>
            <person name="Kohler A."/>
            <person name="de Oliveira R.R."/>
            <person name="Labutti K."/>
            <person name="Lipzen A."/>
            <person name="Lail K."/>
            <person name="Bauer D."/>
            <person name="Ohm R.A."/>
            <person name="Barry K.W."/>
            <person name="Spatafora J."/>
            <person name="Grigoriev I.V."/>
            <person name="Martin F.M."/>
            <person name="Pujade-Renaud V."/>
        </authorList>
    </citation>
    <scope>NUCLEOTIDE SEQUENCE [LARGE SCALE GENOMIC DNA]</scope>
    <source>
        <strain evidence="2 3">Philippines</strain>
    </source>
</reference>
<sequence length="131" mass="14884">MAQNEAKKVKTTRAERALRQEGYADPTARPDRCRTGRYRVPLPQRPPTVDCAPREGKEAGANPSAKEDTGRLPRNDQGRGGHKLEFAHPVTEHSRYGGRGKKTPHWRRHTGECRHLRRQGPDWESAETKAR</sequence>
<evidence type="ECO:0000256" key="1">
    <source>
        <dbReference type="SAM" id="MobiDB-lite"/>
    </source>
</evidence>
<organism evidence="2 3">
    <name type="scientific">Corynespora cassiicola Philippines</name>
    <dbReference type="NCBI Taxonomy" id="1448308"/>
    <lineage>
        <taxon>Eukaryota</taxon>
        <taxon>Fungi</taxon>
        <taxon>Dikarya</taxon>
        <taxon>Ascomycota</taxon>
        <taxon>Pezizomycotina</taxon>
        <taxon>Dothideomycetes</taxon>
        <taxon>Pleosporomycetidae</taxon>
        <taxon>Pleosporales</taxon>
        <taxon>Corynesporascaceae</taxon>
        <taxon>Corynespora</taxon>
    </lineage>
</organism>
<feature type="compositionally biased region" description="Basic and acidic residues" evidence="1">
    <location>
        <begin position="1"/>
        <end position="19"/>
    </location>
</feature>
<evidence type="ECO:0000313" key="3">
    <source>
        <dbReference type="Proteomes" id="UP000240883"/>
    </source>
</evidence>
<dbReference type="AlphaFoldDB" id="A0A2T2NGB4"/>
<gene>
    <name evidence="2" type="ORF">BS50DRAFT_623039</name>
</gene>
<proteinExistence type="predicted"/>
<keyword evidence="3" id="KW-1185">Reference proteome</keyword>
<accession>A0A2T2NGB4</accession>
<dbReference type="Proteomes" id="UP000240883">
    <property type="component" value="Unassembled WGS sequence"/>
</dbReference>
<feature type="compositionally biased region" description="Basic residues" evidence="1">
    <location>
        <begin position="96"/>
        <end position="108"/>
    </location>
</feature>
<dbReference type="EMBL" id="KZ678138">
    <property type="protein sequence ID" value="PSN64474.1"/>
    <property type="molecule type" value="Genomic_DNA"/>
</dbReference>
<name>A0A2T2NGB4_CORCC</name>
<protein>
    <submittedName>
        <fullName evidence="2">Uncharacterized protein</fullName>
    </submittedName>
</protein>
<feature type="compositionally biased region" description="Basic and acidic residues" evidence="1">
    <location>
        <begin position="65"/>
        <end position="95"/>
    </location>
</feature>
<feature type="region of interest" description="Disordered" evidence="1">
    <location>
        <begin position="1"/>
        <end position="131"/>
    </location>
</feature>